<feature type="domain" description="Beta-lactamase-related" evidence="3">
    <location>
        <begin position="74"/>
        <end position="430"/>
    </location>
</feature>
<dbReference type="InterPro" id="IPR012338">
    <property type="entry name" value="Beta-lactam/transpept-like"/>
</dbReference>
<dbReference type="Gene3D" id="3.40.710.10">
    <property type="entry name" value="DD-peptidase/beta-lactamase superfamily"/>
    <property type="match status" value="1"/>
</dbReference>
<evidence type="ECO:0000313" key="5">
    <source>
        <dbReference type="Proteomes" id="UP001295794"/>
    </source>
</evidence>
<dbReference type="EMBL" id="CAVNYO010000421">
    <property type="protein sequence ID" value="CAK5277902.1"/>
    <property type="molecule type" value="Genomic_DNA"/>
</dbReference>
<dbReference type="InterPro" id="IPR050491">
    <property type="entry name" value="AmpC-like"/>
</dbReference>
<dbReference type="PANTHER" id="PTHR46825">
    <property type="entry name" value="D-ALANYL-D-ALANINE-CARBOXYPEPTIDASE/ENDOPEPTIDASE AMPH"/>
    <property type="match status" value="1"/>
</dbReference>
<proteinExistence type="inferred from homology"/>
<protein>
    <recommendedName>
        <fullName evidence="3">Beta-lactamase-related domain-containing protein</fullName>
    </recommendedName>
</protein>
<dbReference type="InterPro" id="IPR001466">
    <property type="entry name" value="Beta-lactam-related"/>
</dbReference>
<dbReference type="Proteomes" id="UP001295794">
    <property type="component" value="Unassembled WGS sequence"/>
</dbReference>
<accession>A0AAD2Q601</accession>
<keyword evidence="5" id="KW-1185">Reference proteome</keyword>
<comment type="caution">
    <text evidence="4">The sequence shown here is derived from an EMBL/GenBank/DDBJ whole genome shotgun (WGS) entry which is preliminary data.</text>
</comment>
<sequence length="635" mass="70341">MDTRKISNMYGDLVISPSPLMSFLQKVILLSFIAQGLASLAGQPLPFAGFFEETPLVPVATTRTKNVFITPEIDAFAEDQLASLGSSGLALAIVRSDPDTPLNWTVEFGSYGIAKADGSLVTPDTMFAIASNSKLFLSLSVGLLMKNETLAEERGSKFGWDTKIRTLIPEWKLLDKDMERMITIQDMLSHRTGLPRHDYSGQAREGGVAEMISTLRYLKPSAEWREQYQYNNLMYETLSHLPSTLLNQTYESYIHEHLFAPLGMNSSTYSVAEAENWGTLADGYYWSMQDWSRGINGTLTPTIPYFQRPGEEGIWAGAGGVLTSARDLTSWVAMLLNDGRHPITNETVVPADVVEHVATGVTVANGKASYPELSPKVYGCGQERASYRGHEYIEHGGSNPGFKTQVIRFPQDRFGVISLSNDELGNGLMETVKWRLIDSVLGMEPIDWTARYRESHNKRYKESQDVTPRPSSPKPPSSSFAAMHGTFSHGAYGSFSPCYVASGPTGLTPECTAVITSPVVQRILDASPGALTGDIPTFIVPFKRTFSTYLRLMHFDGNVFNTSLIVTNRETRRAEGYLDEENDIYAGFDDQNEVEWVDGPEPGWAFRGGFWGSQGKIRPLEGSVKDRAEVWFGRV</sequence>
<dbReference type="InterPro" id="IPR018247">
    <property type="entry name" value="EF_Hand_1_Ca_BS"/>
</dbReference>
<comment type="similarity">
    <text evidence="1">Belongs to the peptidase S12 family.</text>
</comment>
<organism evidence="4 5">
    <name type="scientific">Mycena citricolor</name>
    <dbReference type="NCBI Taxonomy" id="2018698"/>
    <lineage>
        <taxon>Eukaryota</taxon>
        <taxon>Fungi</taxon>
        <taxon>Dikarya</taxon>
        <taxon>Basidiomycota</taxon>
        <taxon>Agaricomycotina</taxon>
        <taxon>Agaricomycetes</taxon>
        <taxon>Agaricomycetidae</taxon>
        <taxon>Agaricales</taxon>
        <taxon>Marasmiineae</taxon>
        <taxon>Mycenaceae</taxon>
        <taxon>Mycena</taxon>
    </lineage>
</organism>
<evidence type="ECO:0000256" key="1">
    <source>
        <dbReference type="ARBA" id="ARBA00038215"/>
    </source>
</evidence>
<name>A0AAD2Q601_9AGAR</name>
<evidence type="ECO:0000259" key="3">
    <source>
        <dbReference type="Pfam" id="PF00144"/>
    </source>
</evidence>
<dbReference type="PROSITE" id="PS00018">
    <property type="entry name" value="EF_HAND_1"/>
    <property type="match status" value="1"/>
</dbReference>
<evidence type="ECO:0000313" key="4">
    <source>
        <dbReference type="EMBL" id="CAK5277902.1"/>
    </source>
</evidence>
<evidence type="ECO:0000256" key="2">
    <source>
        <dbReference type="SAM" id="MobiDB-lite"/>
    </source>
</evidence>
<feature type="region of interest" description="Disordered" evidence="2">
    <location>
        <begin position="459"/>
        <end position="480"/>
    </location>
</feature>
<dbReference type="AlphaFoldDB" id="A0AAD2Q601"/>
<dbReference type="Pfam" id="PF00144">
    <property type="entry name" value="Beta-lactamase"/>
    <property type="match status" value="1"/>
</dbReference>
<gene>
    <name evidence="4" type="ORF">MYCIT1_LOCUS27072</name>
</gene>
<reference evidence="4" key="1">
    <citation type="submission" date="2023-11" db="EMBL/GenBank/DDBJ databases">
        <authorList>
            <person name="De Vega J J."/>
            <person name="De Vega J J."/>
        </authorList>
    </citation>
    <scope>NUCLEOTIDE SEQUENCE</scope>
</reference>
<dbReference type="PANTHER" id="PTHR46825:SF15">
    <property type="entry name" value="BETA-LACTAMASE-RELATED DOMAIN-CONTAINING PROTEIN"/>
    <property type="match status" value="1"/>
</dbReference>
<dbReference type="SUPFAM" id="SSF56601">
    <property type="entry name" value="beta-lactamase/transpeptidase-like"/>
    <property type="match status" value="1"/>
</dbReference>